<evidence type="ECO:0000259" key="2">
    <source>
        <dbReference type="PROSITE" id="PS51471"/>
    </source>
</evidence>
<protein>
    <submittedName>
        <fullName evidence="3">WGS project CCBQ000000000 data, contig 00104</fullName>
    </submittedName>
</protein>
<gene>
    <name evidence="3" type="ORF">KLDO_g1856</name>
</gene>
<name>A0A0A8L5N6_9SACH</name>
<comment type="similarity">
    <text evidence="1">Belongs to the iron/ascorbate-dependent oxidoreductase family.</text>
</comment>
<dbReference type="InterPro" id="IPR050231">
    <property type="entry name" value="Iron_ascorbate_oxido_reductase"/>
</dbReference>
<reference evidence="3 4" key="1">
    <citation type="submission" date="2014-03" db="EMBL/GenBank/DDBJ databases">
        <title>The genome of Kluyveromyces dobzhanskii.</title>
        <authorList>
            <person name="Nystedt B."/>
            <person name="Astrom S."/>
        </authorList>
    </citation>
    <scope>NUCLEOTIDE SEQUENCE [LARGE SCALE GENOMIC DNA]</scope>
    <source>
        <strain evidence="3 4">CBS 2104</strain>
    </source>
</reference>
<accession>A0A0A8L5N6</accession>
<dbReference type="Pfam" id="PF03171">
    <property type="entry name" value="2OG-FeII_Oxy"/>
    <property type="match status" value="1"/>
</dbReference>
<dbReference type="PROSITE" id="PS51471">
    <property type="entry name" value="FE2OG_OXY"/>
    <property type="match status" value="1"/>
</dbReference>
<dbReference type="GO" id="GO:0046872">
    <property type="term" value="F:metal ion binding"/>
    <property type="evidence" value="ECO:0007669"/>
    <property type="project" value="UniProtKB-KW"/>
</dbReference>
<keyword evidence="4" id="KW-1185">Reference proteome</keyword>
<dbReference type="GO" id="GO:0016491">
    <property type="term" value="F:oxidoreductase activity"/>
    <property type="evidence" value="ECO:0007669"/>
    <property type="project" value="UniProtKB-KW"/>
</dbReference>
<dbReference type="OrthoDB" id="288590at2759"/>
<dbReference type="PANTHER" id="PTHR47990">
    <property type="entry name" value="2-OXOGLUTARATE (2OG) AND FE(II)-DEPENDENT OXYGENASE SUPERFAMILY PROTEIN-RELATED"/>
    <property type="match status" value="1"/>
</dbReference>
<feature type="domain" description="Fe2OG dioxygenase" evidence="2">
    <location>
        <begin position="177"/>
        <end position="287"/>
    </location>
</feature>
<dbReference type="GO" id="GO:0044283">
    <property type="term" value="P:small molecule biosynthetic process"/>
    <property type="evidence" value="ECO:0007669"/>
    <property type="project" value="UniProtKB-ARBA"/>
</dbReference>
<evidence type="ECO:0000256" key="1">
    <source>
        <dbReference type="RuleBase" id="RU003682"/>
    </source>
</evidence>
<dbReference type="AlphaFoldDB" id="A0A0A8L5N6"/>
<organism evidence="3 4">
    <name type="scientific">Kluyveromyces dobzhanskii CBS 2104</name>
    <dbReference type="NCBI Taxonomy" id="1427455"/>
    <lineage>
        <taxon>Eukaryota</taxon>
        <taxon>Fungi</taxon>
        <taxon>Dikarya</taxon>
        <taxon>Ascomycota</taxon>
        <taxon>Saccharomycotina</taxon>
        <taxon>Saccharomycetes</taxon>
        <taxon>Saccharomycetales</taxon>
        <taxon>Saccharomycetaceae</taxon>
        <taxon>Kluyveromyces</taxon>
    </lineage>
</organism>
<evidence type="ECO:0000313" key="3">
    <source>
        <dbReference type="EMBL" id="CDO93560.1"/>
    </source>
</evidence>
<dbReference type="SUPFAM" id="SSF51197">
    <property type="entry name" value="Clavaminate synthase-like"/>
    <property type="match status" value="1"/>
</dbReference>
<dbReference type="Proteomes" id="UP000031516">
    <property type="component" value="Unassembled WGS sequence"/>
</dbReference>
<dbReference type="InterPro" id="IPR026992">
    <property type="entry name" value="DIOX_N"/>
</dbReference>
<comment type="caution">
    <text evidence="3">The sequence shown here is derived from an EMBL/GenBank/DDBJ whole genome shotgun (WGS) entry which is preliminary data.</text>
</comment>
<keyword evidence="1" id="KW-0479">Metal-binding</keyword>
<dbReference type="InterPro" id="IPR005123">
    <property type="entry name" value="Oxoglu/Fe-dep_dioxygenase_dom"/>
</dbReference>
<dbReference type="InterPro" id="IPR044861">
    <property type="entry name" value="IPNS-like_FE2OG_OXY"/>
</dbReference>
<proteinExistence type="inferred from homology"/>
<sequence length="365" mass="41415">MSFNSLPVIDLNQAFDADTKNNFMNDLRHALVEVGFFILINFEQHGPSQHDLKNIEEQAVSFFALPKHFKEEVAMINSPHFLGYTDVGKEITSGRVDLREQIDLATELPAPSKTLPLYHQVEGPNLWPNAEVLPRFRPAITEFIEKMTALSVTMRGLVAQAIGLPQNGLDTFFRENQQYKMKLVSYPDSQEHSDEESANFRQGVGAHRDNTFMTFIYQAIEIEGSLQVENFEGKWVPVTKTPNSLVVNVGQLLENITNGICKATIHRVVSPKKGSGGRLSIPFFQTVDTNAYQEKLADFSPEVLLLRDERDQQLTSWGRNVGFQFTPDLTKTPAGYSVFKNRIKSHQDVAERWYPEELREVLAQI</sequence>
<keyword evidence="1" id="KW-0560">Oxidoreductase</keyword>
<dbReference type="InterPro" id="IPR027443">
    <property type="entry name" value="IPNS-like_sf"/>
</dbReference>
<dbReference type="Gene3D" id="2.60.120.330">
    <property type="entry name" value="B-lactam Antibiotic, Isopenicillin N Synthase, Chain"/>
    <property type="match status" value="1"/>
</dbReference>
<keyword evidence="1" id="KW-0408">Iron</keyword>
<evidence type="ECO:0000313" key="4">
    <source>
        <dbReference type="Proteomes" id="UP000031516"/>
    </source>
</evidence>
<dbReference type="Pfam" id="PF14226">
    <property type="entry name" value="DIOX_N"/>
    <property type="match status" value="1"/>
</dbReference>
<dbReference type="EMBL" id="CCBQ010000026">
    <property type="protein sequence ID" value="CDO93560.1"/>
    <property type="molecule type" value="Genomic_DNA"/>
</dbReference>